<keyword evidence="3" id="KW-1185">Reference proteome</keyword>
<proteinExistence type="predicted"/>
<dbReference type="EMBL" id="KN831951">
    <property type="protein sequence ID" value="KIO10887.1"/>
    <property type="molecule type" value="Genomic_DNA"/>
</dbReference>
<dbReference type="AlphaFoldDB" id="A0A0C3KMS9"/>
<sequence length="137" mass="15289">MSSCQTSPHMPTDSSGFQKATMPKLQITSNDEEANIWAKMAECKWHKALREEAAQLEAERLERNVQVHCSKELHSDVADLELESLQSDCEGVGVELDEGIMHQPKDVHMKGWWSDSGSGEEKELQASNGEVFKGDSE</sequence>
<dbReference type="Proteomes" id="UP000054217">
    <property type="component" value="Unassembled WGS sequence"/>
</dbReference>
<name>A0A0C3KMS9_PISTI</name>
<dbReference type="HOGENOM" id="CLU_1865955_0_0_1"/>
<organism evidence="2 3">
    <name type="scientific">Pisolithus tinctorius Marx 270</name>
    <dbReference type="NCBI Taxonomy" id="870435"/>
    <lineage>
        <taxon>Eukaryota</taxon>
        <taxon>Fungi</taxon>
        <taxon>Dikarya</taxon>
        <taxon>Basidiomycota</taxon>
        <taxon>Agaricomycotina</taxon>
        <taxon>Agaricomycetes</taxon>
        <taxon>Agaricomycetidae</taxon>
        <taxon>Boletales</taxon>
        <taxon>Sclerodermatineae</taxon>
        <taxon>Pisolithaceae</taxon>
        <taxon>Pisolithus</taxon>
    </lineage>
</organism>
<reference evidence="2 3" key="1">
    <citation type="submission" date="2014-04" db="EMBL/GenBank/DDBJ databases">
        <authorList>
            <consortium name="DOE Joint Genome Institute"/>
            <person name="Kuo A."/>
            <person name="Kohler A."/>
            <person name="Costa M.D."/>
            <person name="Nagy L.G."/>
            <person name="Floudas D."/>
            <person name="Copeland A."/>
            <person name="Barry K.W."/>
            <person name="Cichocki N."/>
            <person name="Veneault-Fourrey C."/>
            <person name="LaButti K."/>
            <person name="Lindquist E.A."/>
            <person name="Lipzen A."/>
            <person name="Lundell T."/>
            <person name="Morin E."/>
            <person name="Murat C."/>
            <person name="Sun H."/>
            <person name="Tunlid A."/>
            <person name="Henrissat B."/>
            <person name="Grigoriev I.V."/>
            <person name="Hibbett D.S."/>
            <person name="Martin F."/>
            <person name="Nordberg H.P."/>
            <person name="Cantor M.N."/>
            <person name="Hua S.X."/>
        </authorList>
    </citation>
    <scope>NUCLEOTIDE SEQUENCE [LARGE SCALE GENOMIC DNA]</scope>
    <source>
        <strain evidence="2 3">Marx 270</strain>
    </source>
</reference>
<protein>
    <submittedName>
        <fullName evidence="2">Uncharacterized protein</fullName>
    </submittedName>
</protein>
<feature type="region of interest" description="Disordered" evidence="1">
    <location>
        <begin position="1"/>
        <end position="24"/>
    </location>
</feature>
<feature type="compositionally biased region" description="Polar residues" evidence="1">
    <location>
        <begin position="1"/>
        <end position="18"/>
    </location>
</feature>
<evidence type="ECO:0000313" key="3">
    <source>
        <dbReference type="Proteomes" id="UP000054217"/>
    </source>
</evidence>
<feature type="region of interest" description="Disordered" evidence="1">
    <location>
        <begin position="107"/>
        <end position="137"/>
    </location>
</feature>
<evidence type="ECO:0000313" key="2">
    <source>
        <dbReference type="EMBL" id="KIO10887.1"/>
    </source>
</evidence>
<gene>
    <name evidence="2" type="ORF">M404DRAFT_21083</name>
</gene>
<accession>A0A0C3KMS9</accession>
<evidence type="ECO:0000256" key="1">
    <source>
        <dbReference type="SAM" id="MobiDB-lite"/>
    </source>
</evidence>
<dbReference type="InParanoid" id="A0A0C3KMS9"/>
<reference evidence="3" key="2">
    <citation type="submission" date="2015-01" db="EMBL/GenBank/DDBJ databases">
        <title>Evolutionary Origins and Diversification of the Mycorrhizal Mutualists.</title>
        <authorList>
            <consortium name="DOE Joint Genome Institute"/>
            <consortium name="Mycorrhizal Genomics Consortium"/>
            <person name="Kohler A."/>
            <person name="Kuo A."/>
            <person name="Nagy L.G."/>
            <person name="Floudas D."/>
            <person name="Copeland A."/>
            <person name="Barry K.W."/>
            <person name="Cichocki N."/>
            <person name="Veneault-Fourrey C."/>
            <person name="LaButti K."/>
            <person name="Lindquist E.A."/>
            <person name="Lipzen A."/>
            <person name="Lundell T."/>
            <person name="Morin E."/>
            <person name="Murat C."/>
            <person name="Riley R."/>
            <person name="Ohm R."/>
            <person name="Sun H."/>
            <person name="Tunlid A."/>
            <person name="Henrissat B."/>
            <person name="Grigoriev I.V."/>
            <person name="Hibbett D.S."/>
            <person name="Martin F."/>
        </authorList>
    </citation>
    <scope>NUCLEOTIDE SEQUENCE [LARGE SCALE GENOMIC DNA]</scope>
    <source>
        <strain evidence="3">Marx 270</strain>
    </source>
</reference>